<proteinExistence type="predicted"/>
<reference evidence="1 2" key="1">
    <citation type="submission" date="2019-02" db="EMBL/GenBank/DDBJ databases">
        <title>Deep-cultivation of Planctomycetes and their phenomic and genomic characterization uncovers novel biology.</title>
        <authorList>
            <person name="Wiegand S."/>
            <person name="Jogler M."/>
            <person name="Boedeker C."/>
            <person name="Pinto D."/>
            <person name="Vollmers J."/>
            <person name="Rivas-Marin E."/>
            <person name="Kohn T."/>
            <person name="Peeters S.H."/>
            <person name="Heuer A."/>
            <person name="Rast P."/>
            <person name="Oberbeckmann S."/>
            <person name="Bunk B."/>
            <person name="Jeske O."/>
            <person name="Meyerdierks A."/>
            <person name="Storesund J.E."/>
            <person name="Kallscheuer N."/>
            <person name="Luecker S."/>
            <person name="Lage O.M."/>
            <person name="Pohl T."/>
            <person name="Merkel B.J."/>
            <person name="Hornburger P."/>
            <person name="Mueller R.-W."/>
            <person name="Bruemmer F."/>
            <person name="Labrenz M."/>
            <person name="Spormann A.M."/>
            <person name="Op Den Camp H."/>
            <person name="Overmann J."/>
            <person name="Amann R."/>
            <person name="Jetten M.S.M."/>
            <person name="Mascher T."/>
            <person name="Medema M.H."/>
            <person name="Devos D.P."/>
            <person name="Kaster A.-K."/>
            <person name="Ovreas L."/>
            <person name="Rohde M."/>
            <person name="Galperin M.Y."/>
            <person name="Jogler C."/>
        </authorList>
    </citation>
    <scope>NUCLEOTIDE SEQUENCE [LARGE SCALE GENOMIC DNA]</scope>
    <source>
        <strain evidence="1 2">Poly51</strain>
    </source>
</reference>
<keyword evidence="2" id="KW-1185">Reference proteome</keyword>
<accession>A0A5C6E7M5</accession>
<dbReference type="Proteomes" id="UP000318288">
    <property type="component" value="Unassembled WGS sequence"/>
</dbReference>
<dbReference type="AlphaFoldDB" id="A0A5C6E7M5"/>
<gene>
    <name evidence="1" type="ORF">Poly51_58960</name>
</gene>
<evidence type="ECO:0000313" key="2">
    <source>
        <dbReference type="Proteomes" id="UP000318288"/>
    </source>
</evidence>
<comment type="caution">
    <text evidence="1">The sequence shown here is derived from an EMBL/GenBank/DDBJ whole genome shotgun (WGS) entry which is preliminary data.</text>
</comment>
<sequence>MPSSFRRKLTAFRNPTVQMRFKQTDQLRSSRFVPLFSRYDIFARGRGEDFRQNWVRIRLGVVVVGSIGGSCVAVAPRTQLVDAQLPKHIPVIFLRRQINGLRLLSRRERGGQGQETEARKRFARLRRDPCWFWTLRGWLPRTQALRTVQVLFKEVAYLLGVRNPIFVERCFDLFVWLPIKERVPGSVDLFVDDFLAFGFKCLNESFSAFVPNQKVLCPSQQVLRNLPCTRLRNIALGSNCLARLFTKILYESP</sequence>
<name>A0A5C6E7M5_9BACT</name>
<evidence type="ECO:0000313" key="1">
    <source>
        <dbReference type="EMBL" id="TWU44830.1"/>
    </source>
</evidence>
<dbReference type="EMBL" id="SJPW01000009">
    <property type="protein sequence ID" value="TWU44830.1"/>
    <property type="molecule type" value="Genomic_DNA"/>
</dbReference>
<organism evidence="1 2">
    <name type="scientific">Rubripirellula tenax</name>
    <dbReference type="NCBI Taxonomy" id="2528015"/>
    <lineage>
        <taxon>Bacteria</taxon>
        <taxon>Pseudomonadati</taxon>
        <taxon>Planctomycetota</taxon>
        <taxon>Planctomycetia</taxon>
        <taxon>Pirellulales</taxon>
        <taxon>Pirellulaceae</taxon>
        <taxon>Rubripirellula</taxon>
    </lineage>
</organism>
<protein>
    <submittedName>
        <fullName evidence="1">Uncharacterized protein</fullName>
    </submittedName>
</protein>